<organism evidence="2 3">
    <name type="scientific">Trichogramma brassicae</name>
    <dbReference type="NCBI Taxonomy" id="86971"/>
    <lineage>
        <taxon>Eukaryota</taxon>
        <taxon>Metazoa</taxon>
        <taxon>Ecdysozoa</taxon>
        <taxon>Arthropoda</taxon>
        <taxon>Hexapoda</taxon>
        <taxon>Insecta</taxon>
        <taxon>Pterygota</taxon>
        <taxon>Neoptera</taxon>
        <taxon>Endopterygota</taxon>
        <taxon>Hymenoptera</taxon>
        <taxon>Apocrita</taxon>
        <taxon>Proctotrupomorpha</taxon>
        <taxon>Chalcidoidea</taxon>
        <taxon>Trichogrammatidae</taxon>
        <taxon>Trichogramma</taxon>
    </lineage>
</organism>
<dbReference type="Proteomes" id="UP000479190">
    <property type="component" value="Unassembled WGS sequence"/>
</dbReference>
<sequence length="78" mass="8456">MKIKRSFVLMSQLLIIAINAAVASSYASIPWSLVHSKIGQKPLQLKLLARTGYCVGIDSLGRVAGVDADDNHGKHLIR</sequence>
<feature type="chain" id="PRO_5026278496" evidence="1">
    <location>
        <begin position="26"/>
        <end position="78"/>
    </location>
</feature>
<dbReference type="EMBL" id="CADCXV010000650">
    <property type="protein sequence ID" value="CAB0031710.1"/>
    <property type="molecule type" value="Genomic_DNA"/>
</dbReference>
<evidence type="ECO:0000313" key="3">
    <source>
        <dbReference type="Proteomes" id="UP000479190"/>
    </source>
</evidence>
<keyword evidence="1" id="KW-0732">Signal</keyword>
<feature type="signal peptide" evidence="1">
    <location>
        <begin position="1"/>
        <end position="25"/>
    </location>
</feature>
<proteinExistence type="predicted"/>
<reference evidence="2 3" key="1">
    <citation type="submission" date="2020-02" db="EMBL/GenBank/DDBJ databases">
        <authorList>
            <person name="Ferguson B K."/>
        </authorList>
    </citation>
    <scope>NUCLEOTIDE SEQUENCE [LARGE SCALE GENOMIC DNA]</scope>
</reference>
<evidence type="ECO:0000313" key="2">
    <source>
        <dbReference type="EMBL" id="CAB0031710.1"/>
    </source>
</evidence>
<protein>
    <submittedName>
        <fullName evidence="2">Uncharacterized protein</fullName>
    </submittedName>
</protein>
<dbReference type="AlphaFoldDB" id="A0A6H5I3C3"/>
<name>A0A6H5I3C3_9HYME</name>
<keyword evidence="3" id="KW-1185">Reference proteome</keyword>
<evidence type="ECO:0000256" key="1">
    <source>
        <dbReference type="SAM" id="SignalP"/>
    </source>
</evidence>
<gene>
    <name evidence="2" type="ORF">TBRA_LOCUS3676</name>
</gene>
<accession>A0A6H5I3C3</accession>